<organism evidence="1 2">
    <name type="scientific">Streptomyces formicae</name>
    <dbReference type="NCBI Taxonomy" id="1616117"/>
    <lineage>
        <taxon>Bacteria</taxon>
        <taxon>Bacillati</taxon>
        <taxon>Actinomycetota</taxon>
        <taxon>Actinomycetes</taxon>
        <taxon>Kitasatosporales</taxon>
        <taxon>Streptomycetaceae</taxon>
        <taxon>Streptomyces</taxon>
    </lineage>
</organism>
<accession>A0ABY3WWA9</accession>
<proteinExistence type="predicted"/>
<dbReference type="Proteomes" id="UP000828924">
    <property type="component" value="Chromosome"/>
</dbReference>
<evidence type="ECO:0000313" key="1">
    <source>
        <dbReference type="EMBL" id="UNM14825.1"/>
    </source>
</evidence>
<protein>
    <submittedName>
        <fullName evidence="1">Tetratricopeptide repeat protein</fullName>
    </submittedName>
</protein>
<name>A0ABY3WWA9_9ACTN</name>
<keyword evidence="2" id="KW-1185">Reference proteome</keyword>
<dbReference type="RefSeq" id="WP_242335312.1">
    <property type="nucleotide sequence ID" value="NZ_CP071872.1"/>
</dbReference>
<reference evidence="1 2" key="1">
    <citation type="submission" date="2021-03" db="EMBL/GenBank/DDBJ databases">
        <title>Complete genome of Streptomyces formicae strain 1H-GS9 (DSM 100524).</title>
        <authorList>
            <person name="Atanasov K.E."/>
            <person name="Altabella T."/>
            <person name="Ferrer A."/>
        </authorList>
    </citation>
    <scope>NUCLEOTIDE SEQUENCE [LARGE SCALE GENOMIC DNA]</scope>
    <source>
        <strain evidence="1 2">1H-GS9</strain>
    </source>
</reference>
<dbReference type="InterPro" id="IPR011990">
    <property type="entry name" value="TPR-like_helical_dom_sf"/>
</dbReference>
<dbReference type="SUPFAM" id="SSF48452">
    <property type="entry name" value="TPR-like"/>
    <property type="match status" value="1"/>
</dbReference>
<gene>
    <name evidence="1" type="ORF">J4032_28170</name>
</gene>
<sequence length="287" mass="31827">MEKSEAKRLLGRAQDAFDAGEWQECAELYEQVLAHYPDESRSEVWWYDAALAYKFLRDWPKAYELGREAAARSPRGESDPAFWNLGIAATILREWEVARDAWRGFGFAVPEGEGEITDFGGMACVRLDTDGEREVVWAQRLCPTRARVVNVPVTPGRRFGEIVVHDGEPKGERVVEGEAYYVFDELMLFEGSRLPTLTVTVNAERVGDLEELISRFAGRDFGAEPASGVRALCACCSEGSHEQTRSLHAGAQQLALAAPEAEARQLLDDWAGAVTTGRSWSGLQPVD</sequence>
<evidence type="ECO:0000313" key="2">
    <source>
        <dbReference type="Proteomes" id="UP000828924"/>
    </source>
</evidence>
<dbReference type="EMBL" id="CP071872">
    <property type="protein sequence ID" value="UNM14825.1"/>
    <property type="molecule type" value="Genomic_DNA"/>
</dbReference>
<dbReference type="Gene3D" id="1.25.40.10">
    <property type="entry name" value="Tetratricopeptide repeat domain"/>
    <property type="match status" value="1"/>
</dbReference>